<keyword evidence="1" id="KW-0378">Hydrolase</keyword>
<accession>C7REF3</accession>
<evidence type="ECO:0000313" key="1">
    <source>
        <dbReference type="EMBL" id="ACV29566.1"/>
    </source>
</evidence>
<dbReference type="OrthoDB" id="9797743at2"/>
<dbReference type="InterPro" id="IPR041492">
    <property type="entry name" value="HAD_2"/>
</dbReference>
<dbReference type="Pfam" id="PF13419">
    <property type="entry name" value="HAD_2"/>
    <property type="match status" value="1"/>
</dbReference>
<name>C7REF3_ANAPD</name>
<dbReference type="InterPro" id="IPR023214">
    <property type="entry name" value="HAD_sf"/>
</dbReference>
<sequence>MKYKLLIFDMDGLMFDTELMYYRSWFEVAHKYGFTFNEDLRMRFTGKNEELIRDELFKILGSKEKVVKLREELESFRKNYFKRYTNSLKKEGLEELLYYAKEHNIKCALASSSDREKIEFLLEKEEIRDFFDYIISGDEVERSKPDPEIFIKAKKHFNIRDKEALILEDSYNGYLACRKSNMDYLIIHDSSFDKYFEADREASSLREVIDYLK</sequence>
<dbReference type="AlphaFoldDB" id="C7REF3"/>
<dbReference type="KEGG" id="apr:Apre_1545"/>
<dbReference type="InterPro" id="IPR023198">
    <property type="entry name" value="PGP-like_dom2"/>
</dbReference>
<dbReference type="SFLD" id="SFLDS00003">
    <property type="entry name" value="Haloacid_Dehalogenase"/>
    <property type="match status" value="1"/>
</dbReference>
<gene>
    <name evidence="1" type="ordered locus">Apre_1545</name>
</gene>
<keyword evidence="2" id="KW-1185">Reference proteome</keyword>
<dbReference type="SFLD" id="SFLDG01135">
    <property type="entry name" value="C1.5.6:_HAD__Beta-PGM__Phospha"/>
    <property type="match status" value="1"/>
</dbReference>
<dbReference type="STRING" id="525919.Apre_1545"/>
<evidence type="ECO:0000313" key="2">
    <source>
        <dbReference type="Proteomes" id="UP000002294"/>
    </source>
</evidence>
<reference evidence="1 2" key="1">
    <citation type="journal article" date="2009" name="Stand. Genomic Sci.">
        <title>Complete genome sequence of Anaerococcus prevotii type strain (PC1).</title>
        <authorList>
            <person name="Labutti K."/>
            <person name="Pukall R."/>
            <person name="Steenblock K."/>
            <person name="Glavina Del Rio T."/>
            <person name="Tice H."/>
            <person name="Copeland A."/>
            <person name="Cheng J.F."/>
            <person name="Lucas S."/>
            <person name="Chen F."/>
            <person name="Nolan M."/>
            <person name="Bruce D."/>
            <person name="Goodwin L."/>
            <person name="Pitluck S."/>
            <person name="Ivanova N."/>
            <person name="Mavromatis K."/>
            <person name="Ovchinnikova G."/>
            <person name="Pati A."/>
            <person name="Chen A."/>
            <person name="Palaniappan K."/>
            <person name="Land M."/>
            <person name="Hauser L."/>
            <person name="Chang Y.J."/>
            <person name="Jeffries C.D."/>
            <person name="Chain P."/>
            <person name="Saunders E."/>
            <person name="Brettin T."/>
            <person name="Detter J.C."/>
            <person name="Han C."/>
            <person name="Goker M."/>
            <person name="Bristow J."/>
            <person name="Eisen J.A."/>
            <person name="Markowitz V."/>
            <person name="Hugenholtz P."/>
            <person name="Kyrpides N.C."/>
            <person name="Klenk H.P."/>
            <person name="Lapidus A."/>
        </authorList>
    </citation>
    <scope>NUCLEOTIDE SEQUENCE [LARGE SCALE GENOMIC DNA]</scope>
    <source>
        <strain evidence="2">ATCC 9321 / DSM 20548 / JCM 6508 / NCTC 11806 / PC1</strain>
    </source>
</reference>
<dbReference type="SFLD" id="SFLDG01129">
    <property type="entry name" value="C1.5:_HAD__Beta-PGM__Phosphata"/>
    <property type="match status" value="1"/>
</dbReference>
<dbReference type="PANTHER" id="PTHR18901">
    <property type="entry name" value="2-DEOXYGLUCOSE-6-PHOSPHATE PHOSPHATASE 2"/>
    <property type="match status" value="1"/>
</dbReference>
<dbReference type="InterPro" id="IPR036412">
    <property type="entry name" value="HAD-like_sf"/>
</dbReference>
<dbReference type="Gene3D" id="3.40.50.1000">
    <property type="entry name" value="HAD superfamily/HAD-like"/>
    <property type="match status" value="1"/>
</dbReference>
<dbReference type="RefSeq" id="WP_015778464.1">
    <property type="nucleotide sequence ID" value="NC_013171.1"/>
</dbReference>
<dbReference type="NCBIfam" id="TIGR01549">
    <property type="entry name" value="HAD-SF-IA-v1"/>
    <property type="match status" value="1"/>
</dbReference>
<dbReference type="PANTHER" id="PTHR18901:SF38">
    <property type="entry name" value="PSEUDOURIDINE-5'-PHOSPHATASE"/>
    <property type="match status" value="1"/>
</dbReference>
<dbReference type="SUPFAM" id="SSF56784">
    <property type="entry name" value="HAD-like"/>
    <property type="match status" value="1"/>
</dbReference>
<dbReference type="NCBIfam" id="TIGR01509">
    <property type="entry name" value="HAD-SF-IA-v3"/>
    <property type="match status" value="1"/>
</dbReference>
<dbReference type="eggNOG" id="COG0637">
    <property type="taxonomic scope" value="Bacteria"/>
</dbReference>
<dbReference type="EMBL" id="CP001708">
    <property type="protein sequence ID" value="ACV29566.1"/>
    <property type="molecule type" value="Genomic_DNA"/>
</dbReference>
<dbReference type="GO" id="GO:0016787">
    <property type="term" value="F:hydrolase activity"/>
    <property type="evidence" value="ECO:0007669"/>
    <property type="project" value="UniProtKB-KW"/>
</dbReference>
<dbReference type="Gene3D" id="1.10.150.240">
    <property type="entry name" value="Putative phosphatase, domain 2"/>
    <property type="match status" value="1"/>
</dbReference>
<organism evidence="1 2">
    <name type="scientific">Anaerococcus prevotii (strain ATCC 9321 / DSM 20548 / JCM 6508 / NCTC 11806 / PC1)</name>
    <name type="common">Peptostreptococcus prevotii</name>
    <name type="synonym">Peptococcus prevotii</name>
    <dbReference type="NCBI Taxonomy" id="525919"/>
    <lineage>
        <taxon>Bacteria</taxon>
        <taxon>Bacillati</taxon>
        <taxon>Bacillota</taxon>
        <taxon>Tissierellia</taxon>
        <taxon>Tissierellales</taxon>
        <taxon>Peptoniphilaceae</taxon>
        <taxon>Anaerococcus</taxon>
    </lineage>
</organism>
<dbReference type="InterPro" id="IPR006439">
    <property type="entry name" value="HAD-SF_hydro_IA"/>
</dbReference>
<dbReference type="Proteomes" id="UP000002294">
    <property type="component" value="Chromosome"/>
</dbReference>
<proteinExistence type="predicted"/>
<protein>
    <submittedName>
        <fullName evidence="1">HAD-superfamily hydrolase, subfamily IA, variant 3</fullName>
    </submittedName>
</protein>
<dbReference type="HOGENOM" id="CLU_045011_13_3_9"/>